<sequence length="417" mass="46280">MLHRRNKNLRVVSESGDPTDAIIDQIMTELNSEDNPVENMEEQIRQHKARFRRRIIIAVSAVVAAAVGIYLLIHLQTYTKARVSDTYAIKGAGNNSYEEFADGVLKYSRDGVSYLNHKGEEEWNQPYQIQNPSVDVCGDSAALADKGGNSIMILHKGGLKGEIHTTLPIEKISVSGQGIVSAILKNESSPKVICYDTAGNVLVEIKASLSGSGYPVDVALSENGEVMLVSYLYTQEGRVTSKAVYYNFGEAGEEKADHQVASKEYEGTIFPSAFFMKGEISAVVGDDRLVVYKGLDEPKEQVDVKIEKEIKSVFHSEKYIGMVLKNEGKEGYELRLYNTSGRQVMSKDFTGDYSQVKLSKSQVIMYDGKKCTIFLRTGVRKFDGEMKSNILEMFPIAGVNKYIVMNADGMEVVRLVK</sequence>
<feature type="transmembrane region" description="Helical" evidence="1">
    <location>
        <begin position="55"/>
        <end position="73"/>
    </location>
</feature>
<protein>
    <recommendedName>
        <fullName evidence="4">WD40 repeat domain-containing protein</fullName>
    </recommendedName>
</protein>
<proteinExistence type="predicted"/>
<organism evidence="2 3">
    <name type="scientific">Extibacter muris</name>
    <dbReference type="NCBI Taxonomy" id="1796622"/>
    <lineage>
        <taxon>Bacteria</taxon>
        <taxon>Bacillati</taxon>
        <taxon>Bacillota</taxon>
        <taxon>Clostridia</taxon>
        <taxon>Lachnospirales</taxon>
        <taxon>Lachnospiraceae</taxon>
        <taxon>Extibacter</taxon>
    </lineage>
</organism>
<evidence type="ECO:0008006" key="4">
    <source>
        <dbReference type="Google" id="ProtNLM"/>
    </source>
</evidence>
<keyword evidence="1" id="KW-0812">Transmembrane</keyword>
<accession>A0A4R4F9P7</accession>
<name>A0A4R4F9P7_9FIRM</name>
<evidence type="ECO:0000313" key="2">
    <source>
        <dbReference type="EMBL" id="TDA20267.1"/>
    </source>
</evidence>
<dbReference type="Pfam" id="PF18975">
    <property type="entry name" value="DUF5711"/>
    <property type="match status" value="1"/>
</dbReference>
<dbReference type="AlphaFoldDB" id="A0A4R4F9P7"/>
<dbReference type="Proteomes" id="UP000295710">
    <property type="component" value="Unassembled WGS sequence"/>
</dbReference>
<comment type="caution">
    <text evidence="2">The sequence shown here is derived from an EMBL/GenBank/DDBJ whole genome shotgun (WGS) entry which is preliminary data.</text>
</comment>
<evidence type="ECO:0000256" key="1">
    <source>
        <dbReference type="SAM" id="Phobius"/>
    </source>
</evidence>
<keyword evidence="1" id="KW-1133">Transmembrane helix</keyword>
<keyword evidence="3" id="KW-1185">Reference proteome</keyword>
<reference evidence="2 3" key="1">
    <citation type="journal article" date="2016" name="Nat. Microbiol.">
        <title>The Mouse Intestinal Bacterial Collection (miBC) provides host-specific insight into cultured diversity and functional potential of the gut microbiota.</title>
        <authorList>
            <person name="Lagkouvardos I."/>
            <person name="Pukall R."/>
            <person name="Abt B."/>
            <person name="Foesel B.U."/>
            <person name="Meier-Kolthoff J.P."/>
            <person name="Kumar N."/>
            <person name="Bresciani A."/>
            <person name="Martinez I."/>
            <person name="Just S."/>
            <person name="Ziegler C."/>
            <person name="Brugiroux S."/>
            <person name="Garzetti D."/>
            <person name="Wenning M."/>
            <person name="Bui T.P."/>
            <person name="Wang J."/>
            <person name="Hugenholtz F."/>
            <person name="Plugge C.M."/>
            <person name="Peterson D.A."/>
            <person name="Hornef M.W."/>
            <person name="Baines J.F."/>
            <person name="Smidt H."/>
            <person name="Walter J."/>
            <person name="Kristiansen K."/>
            <person name="Nielsen H.B."/>
            <person name="Haller D."/>
            <person name="Overmann J."/>
            <person name="Stecher B."/>
            <person name="Clavel T."/>
        </authorList>
    </citation>
    <scope>NUCLEOTIDE SEQUENCE [LARGE SCALE GENOMIC DNA]</scope>
    <source>
        <strain evidence="2 3">DSM 28560</strain>
    </source>
</reference>
<dbReference type="RefSeq" id="WP_132280988.1">
    <property type="nucleotide sequence ID" value="NZ_JAOBST010000075.1"/>
</dbReference>
<keyword evidence="1" id="KW-0472">Membrane</keyword>
<gene>
    <name evidence="2" type="ORF">E1963_17810</name>
</gene>
<dbReference type="EMBL" id="SMMX01000025">
    <property type="protein sequence ID" value="TDA20267.1"/>
    <property type="molecule type" value="Genomic_DNA"/>
</dbReference>
<dbReference type="InterPro" id="IPR043765">
    <property type="entry name" value="DUF5711"/>
</dbReference>
<evidence type="ECO:0000313" key="3">
    <source>
        <dbReference type="Proteomes" id="UP000295710"/>
    </source>
</evidence>